<accession>A0A0U3QC20</accession>
<keyword evidence="1" id="KW-1133">Transmembrane helix</keyword>
<name>A0A0U3QC20_9MICC</name>
<feature type="transmembrane region" description="Helical" evidence="1">
    <location>
        <begin position="20"/>
        <end position="45"/>
    </location>
</feature>
<evidence type="ECO:0008006" key="4">
    <source>
        <dbReference type="Google" id="ProtNLM"/>
    </source>
</evidence>
<evidence type="ECO:0000313" key="3">
    <source>
        <dbReference type="Proteomes" id="UP000065151"/>
    </source>
</evidence>
<keyword evidence="1" id="KW-0812">Transmembrane</keyword>
<proteinExistence type="predicted"/>
<reference evidence="2 3" key="1">
    <citation type="submission" date="2015-12" db="EMBL/GenBank/DDBJ databases">
        <authorList>
            <person name="Shamseldin A."/>
            <person name="Moawad H."/>
            <person name="Abd El-Rahim W.M."/>
            <person name="Sadowsky M.J."/>
        </authorList>
    </citation>
    <scope>NUCLEOTIDE SEQUENCE [LARGE SCALE GENOMIC DNA]</scope>
    <source>
        <strain evidence="2 3">Ar51</strain>
    </source>
</reference>
<feature type="transmembrane region" description="Helical" evidence="1">
    <location>
        <begin position="80"/>
        <end position="97"/>
    </location>
</feature>
<feature type="transmembrane region" description="Helical" evidence="1">
    <location>
        <begin position="118"/>
        <end position="138"/>
    </location>
</feature>
<dbReference type="STRING" id="121292.AU252_12815"/>
<keyword evidence="1" id="KW-0472">Membrane</keyword>
<sequence length="236" mass="24721">MAAASGTVLHLPKPSSESVIPVFNIPAITWALTAVLLLSGSYHFLQATKSHQRTDQINKSLHALMNVLMAAMLWNLVPSTTLAQTAVLTGAALWFVIQAGARPEFKTLCAGNQGRLKCLYHSLSMAGAAVMIAMMGQVTTGHVPAGGMSMPNAHHSMAAAAPSTAAATFDHSPGLAILLTVLFGAAAVVFILLLVRFRVTKTTLRDTAASRLSVRAEHGLEALGAAVMAMMFATMS</sequence>
<evidence type="ECO:0000313" key="2">
    <source>
        <dbReference type="EMBL" id="ALV41933.1"/>
    </source>
</evidence>
<evidence type="ECO:0000256" key="1">
    <source>
        <dbReference type="SAM" id="Phobius"/>
    </source>
</evidence>
<dbReference type="KEGG" id="psul:AU252_12815"/>
<dbReference type="Proteomes" id="UP000065151">
    <property type="component" value="Chromosome"/>
</dbReference>
<dbReference type="Pfam" id="PF17197">
    <property type="entry name" value="DUF5134"/>
    <property type="match status" value="1"/>
</dbReference>
<organism evidence="2">
    <name type="scientific">Pseudarthrobacter sulfonivorans</name>
    <dbReference type="NCBI Taxonomy" id="121292"/>
    <lineage>
        <taxon>Bacteria</taxon>
        <taxon>Bacillati</taxon>
        <taxon>Actinomycetota</taxon>
        <taxon>Actinomycetes</taxon>
        <taxon>Micrococcales</taxon>
        <taxon>Micrococcaceae</taxon>
        <taxon>Pseudarthrobacter</taxon>
    </lineage>
</organism>
<dbReference type="AlphaFoldDB" id="A0A0U3QC20"/>
<protein>
    <recommendedName>
        <fullName evidence="4">DUF5134 domain-containing protein</fullName>
    </recommendedName>
</protein>
<gene>
    <name evidence="2" type="ORF">AU252_12815</name>
</gene>
<dbReference type="InterPro" id="IPR033458">
    <property type="entry name" value="DUF5134"/>
</dbReference>
<feature type="transmembrane region" description="Helical" evidence="1">
    <location>
        <begin position="175"/>
        <end position="197"/>
    </location>
</feature>
<dbReference type="EMBL" id="CP013747">
    <property type="protein sequence ID" value="ALV41933.1"/>
    <property type="molecule type" value="Genomic_DNA"/>
</dbReference>